<organism evidence="1 2">
    <name type="scientific">Acanthopleuribacter pedis</name>
    <dbReference type="NCBI Taxonomy" id="442870"/>
    <lineage>
        <taxon>Bacteria</taxon>
        <taxon>Pseudomonadati</taxon>
        <taxon>Acidobacteriota</taxon>
        <taxon>Holophagae</taxon>
        <taxon>Acanthopleuribacterales</taxon>
        <taxon>Acanthopleuribacteraceae</taxon>
        <taxon>Acanthopleuribacter</taxon>
    </lineage>
</organism>
<proteinExistence type="predicted"/>
<comment type="caution">
    <text evidence="1">The sequence shown here is derived from an EMBL/GenBank/DDBJ whole genome shotgun (WGS) entry which is preliminary data.</text>
</comment>
<name>A0A8J7U7P8_9BACT</name>
<evidence type="ECO:0000313" key="2">
    <source>
        <dbReference type="Proteomes" id="UP000664417"/>
    </source>
</evidence>
<keyword evidence="2" id="KW-1185">Reference proteome</keyword>
<dbReference type="AlphaFoldDB" id="A0A8J7U7P8"/>
<dbReference type="RefSeq" id="WP_207861609.1">
    <property type="nucleotide sequence ID" value="NZ_JAFREP010000026.1"/>
</dbReference>
<protein>
    <recommendedName>
        <fullName evidence="3">Aspartate kinase</fullName>
    </recommendedName>
</protein>
<dbReference type="Gene3D" id="3.30.2130.10">
    <property type="entry name" value="VC0802-like"/>
    <property type="match status" value="1"/>
</dbReference>
<evidence type="ECO:0008006" key="3">
    <source>
        <dbReference type="Google" id="ProtNLM"/>
    </source>
</evidence>
<accession>A0A8J7U7P8</accession>
<dbReference type="Proteomes" id="UP000664417">
    <property type="component" value="Unassembled WGS sequence"/>
</dbReference>
<sequence length="222" mass="25298">MIRIADAIEELLQTNDFLAFGLHKDLLNLSQLARYLQPLIEARTLKEVQVSAIQMNLSRIKRRKQTVVASPLADFYIDKINIHTDLVSFTVAKSNQAHRDLNEVYNTVRQRGGFMTITEGISEITSILEKDHFPIAQETMRDSLKHVHHQLASVGVKFNEKFLEVPGVLHAMLQMVAMQGINVLEVSSTATEFIIYIQKAQVNLAFESILTRFGKDRPKQPW</sequence>
<reference evidence="1" key="1">
    <citation type="submission" date="2021-03" db="EMBL/GenBank/DDBJ databases">
        <authorList>
            <person name="Wang G."/>
        </authorList>
    </citation>
    <scope>NUCLEOTIDE SEQUENCE</scope>
    <source>
        <strain evidence="1">KCTC 12899</strain>
    </source>
</reference>
<dbReference type="EMBL" id="JAFREP010000026">
    <property type="protein sequence ID" value="MBO1321636.1"/>
    <property type="molecule type" value="Genomic_DNA"/>
</dbReference>
<gene>
    <name evidence="1" type="ORF">J3U88_24370</name>
</gene>
<evidence type="ECO:0000313" key="1">
    <source>
        <dbReference type="EMBL" id="MBO1321636.1"/>
    </source>
</evidence>